<reference evidence="1 2" key="1">
    <citation type="journal article" date="2022" name="bioRxiv">
        <title>The genome of the oomycete Peronosclerospora sorghi, a cosmopolitan pathogen of maize and sorghum, is inflated with dispersed pseudogenes.</title>
        <authorList>
            <person name="Fletcher K."/>
            <person name="Martin F."/>
            <person name="Isakeit T."/>
            <person name="Cavanaugh K."/>
            <person name="Magill C."/>
            <person name="Michelmore R."/>
        </authorList>
    </citation>
    <scope>NUCLEOTIDE SEQUENCE [LARGE SCALE GENOMIC DNA]</scope>
    <source>
        <strain evidence="1">P6</strain>
    </source>
</reference>
<organism evidence="1 2">
    <name type="scientific">Peronosclerospora sorghi</name>
    <dbReference type="NCBI Taxonomy" id="230839"/>
    <lineage>
        <taxon>Eukaryota</taxon>
        <taxon>Sar</taxon>
        <taxon>Stramenopiles</taxon>
        <taxon>Oomycota</taxon>
        <taxon>Peronosporomycetes</taxon>
        <taxon>Peronosporales</taxon>
        <taxon>Peronosporaceae</taxon>
        <taxon>Peronosclerospora</taxon>
    </lineage>
</organism>
<accession>A0ACC0VZD5</accession>
<gene>
    <name evidence="1" type="ORF">PsorP6_009453</name>
</gene>
<name>A0ACC0VZD5_9STRA</name>
<protein>
    <submittedName>
        <fullName evidence="1">Uncharacterized protein</fullName>
    </submittedName>
</protein>
<proteinExistence type="predicted"/>
<dbReference type="EMBL" id="CM047584">
    <property type="protein sequence ID" value="KAI9911872.1"/>
    <property type="molecule type" value="Genomic_DNA"/>
</dbReference>
<evidence type="ECO:0000313" key="2">
    <source>
        <dbReference type="Proteomes" id="UP001163321"/>
    </source>
</evidence>
<keyword evidence="2" id="KW-1185">Reference proteome</keyword>
<evidence type="ECO:0000313" key="1">
    <source>
        <dbReference type="EMBL" id="KAI9911872.1"/>
    </source>
</evidence>
<sequence length="268" mass="30230">MRGRYENHLKTYRQERGLATATGFGITEQVIDTLEKKQESLCIVFKRMYDLFESRDNVTPAFTVELGSLAGVKAVSRAPSPTGSEGNEQVVPNSCPGTTKASLKSQLEEQAEEGSPPPVAEEELLGEPLGTLVINAANSQEDSVQPDTSAEDPPTTPAEASIPETPAVLEQTPVPTTGEKKRRAETPRGIKGLEGLFEKRDNLWMTYLQSKESKEGEERRRQRYIDERRLEMEEKRFELDLLRLESETQRFMLEAEEKKRKERQAFIL</sequence>
<dbReference type="Proteomes" id="UP001163321">
    <property type="component" value="Chromosome 5"/>
</dbReference>
<comment type="caution">
    <text evidence="1">The sequence shown here is derived from an EMBL/GenBank/DDBJ whole genome shotgun (WGS) entry which is preliminary data.</text>
</comment>